<dbReference type="EMBL" id="AZBU02000012">
    <property type="protein sequence ID" value="TKR59592.1"/>
    <property type="molecule type" value="Genomic_DNA"/>
</dbReference>
<evidence type="ECO:0000313" key="1">
    <source>
        <dbReference type="EMBL" id="TKR59592.1"/>
    </source>
</evidence>
<accession>A0A4U5LU29</accession>
<keyword evidence="2" id="KW-1185">Reference proteome</keyword>
<reference evidence="1 2" key="1">
    <citation type="journal article" date="2015" name="Genome Biol.">
        <title>Comparative genomics of Steinernema reveals deeply conserved gene regulatory networks.</title>
        <authorList>
            <person name="Dillman A.R."/>
            <person name="Macchietto M."/>
            <person name="Porter C.F."/>
            <person name="Rogers A."/>
            <person name="Williams B."/>
            <person name="Antoshechkin I."/>
            <person name="Lee M.M."/>
            <person name="Goodwin Z."/>
            <person name="Lu X."/>
            <person name="Lewis E.E."/>
            <person name="Goodrich-Blair H."/>
            <person name="Stock S.P."/>
            <person name="Adams B.J."/>
            <person name="Sternberg P.W."/>
            <person name="Mortazavi A."/>
        </authorList>
    </citation>
    <scope>NUCLEOTIDE SEQUENCE [LARGE SCALE GENOMIC DNA]</scope>
    <source>
        <strain evidence="1 2">ALL</strain>
    </source>
</reference>
<name>A0A4U5LU29_STECR</name>
<dbReference type="AlphaFoldDB" id="A0A4U5LU29"/>
<evidence type="ECO:0000313" key="2">
    <source>
        <dbReference type="Proteomes" id="UP000298663"/>
    </source>
</evidence>
<gene>
    <name evidence="1" type="ORF">L596_029240</name>
</gene>
<dbReference type="Proteomes" id="UP000298663">
    <property type="component" value="Unassembled WGS sequence"/>
</dbReference>
<sequence>MLSFFPECVISGVRSGCVASSESAGRTRNKPVATVQPGHLHHLPKCRLTPLRVRLMPSSSLPHVMAEICGHTNC</sequence>
<reference evidence="1 2" key="2">
    <citation type="journal article" date="2019" name="G3 (Bethesda)">
        <title>Hybrid Assembly of the Genome of the Entomopathogenic Nematode Steinernema carpocapsae Identifies the X-Chromosome.</title>
        <authorList>
            <person name="Serra L."/>
            <person name="Macchietto M."/>
            <person name="Macias-Munoz A."/>
            <person name="McGill C.J."/>
            <person name="Rodriguez I.M."/>
            <person name="Rodriguez B."/>
            <person name="Murad R."/>
            <person name="Mortazavi A."/>
        </authorList>
    </citation>
    <scope>NUCLEOTIDE SEQUENCE [LARGE SCALE GENOMIC DNA]</scope>
    <source>
        <strain evidence="1 2">ALL</strain>
    </source>
</reference>
<protein>
    <submittedName>
        <fullName evidence="1">Uncharacterized protein</fullName>
    </submittedName>
</protein>
<organism evidence="1 2">
    <name type="scientific">Steinernema carpocapsae</name>
    <name type="common">Entomopathogenic nematode</name>
    <dbReference type="NCBI Taxonomy" id="34508"/>
    <lineage>
        <taxon>Eukaryota</taxon>
        <taxon>Metazoa</taxon>
        <taxon>Ecdysozoa</taxon>
        <taxon>Nematoda</taxon>
        <taxon>Chromadorea</taxon>
        <taxon>Rhabditida</taxon>
        <taxon>Tylenchina</taxon>
        <taxon>Panagrolaimomorpha</taxon>
        <taxon>Strongyloidoidea</taxon>
        <taxon>Steinernematidae</taxon>
        <taxon>Steinernema</taxon>
    </lineage>
</organism>
<comment type="caution">
    <text evidence="1">The sequence shown here is derived from an EMBL/GenBank/DDBJ whole genome shotgun (WGS) entry which is preliminary data.</text>
</comment>
<proteinExistence type="predicted"/>